<evidence type="ECO:0000313" key="1">
    <source>
        <dbReference type="EMBL" id="OBA83721.1"/>
    </source>
</evidence>
<evidence type="ECO:0000313" key="2">
    <source>
        <dbReference type="Proteomes" id="UP000093962"/>
    </source>
</evidence>
<dbReference type="Proteomes" id="UP000093962">
    <property type="component" value="Unassembled WGS sequence"/>
</dbReference>
<gene>
    <name evidence="1" type="ORF">A5642_26475</name>
</gene>
<sequence>MSAGTAGKRHTCRTNANHVLLKGDPILIVKVDRDKPHYCTDCARKFIATARQRLDALETELFADN</sequence>
<organism evidence="1 2">
    <name type="scientific">Mycolicibacterium mucogenicum</name>
    <name type="common">Mycobacterium mucogenicum</name>
    <dbReference type="NCBI Taxonomy" id="56689"/>
    <lineage>
        <taxon>Bacteria</taxon>
        <taxon>Bacillati</taxon>
        <taxon>Actinomycetota</taxon>
        <taxon>Actinomycetes</taxon>
        <taxon>Mycobacteriales</taxon>
        <taxon>Mycobacteriaceae</taxon>
        <taxon>Mycolicibacterium</taxon>
    </lineage>
</organism>
<protein>
    <submittedName>
        <fullName evidence="1">Uncharacterized protein</fullName>
    </submittedName>
</protein>
<dbReference type="AlphaFoldDB" id="A0A1A0MFB9"/>
<dbReference type="EMBL" id="LZSF01000205">
    <property type="protein sequence ID" value="OBA83721.1"/>
    <property type="molecule type" value="Genomic_DNA"/>
</dbReference>
<proteinExistence type="predicted"/>
<comment type="caution">
    <text evidence="1">The sequence shown here is derived from an EMBL/GenBank/DDBJ whole genome shotgun (WGS) entry which is preliminary data.</text>
</comment>
<reference evidence="1 2" key="1">
    <citation type="submission" date="2016-06" db="EMBL/GenBank/DDBJ databases">
        <authorList>
            <person name="Kjaerup R.B."/>
            <person name="Dalgaard T.S."/>
            <person name="Juul-Madsen H.R."/>
        </authorList>
    </citation>
    <scope>NUCLEOTIDE SEQUENCE [LARGE SCALE GENOMIC DNA]</scope>
    <source>
        <strain evidence="1 2">1199456.5</strain>
    </source>
</reference>
<name>A0A1A0MFB9_MYCMU</name>
<accession>A0A1A0MFB9</accession>